<comment type="caution">
    <text evidence="10">The sequence shown here is derived from an EMBL/GenBank/DDBJ whole genome shotgun (WGS) entry which is preliminary data.</text>
</comment>
<dbReference type="Pfam" id="PF00096">
    <property type="entry name" value="zf-C2H2"/>
    <property type="match status" value="1"/>
</dbReference>
<evidence type="ECO:0000256" key="8">
    <source>
        <dbReference type="PROSITE-ProRule" id="PRU00042"/>
    </source>
</evidence>
<keyword evidence="11" id="KW-1185">Reference proteome</keyword>
<dbReference type="EMBL" id="BGPR01237628">
    <property type="protein sequence ID" value="GBL98423.1"/>
    <property type="molecule type" value="Genomic_DNA"/>
</dbReference>
<evidence type="ECO:0000256" key="6">
    <source>
        <dbReference type="ARBA" id="ARBA00023125"/>
    </source>
</evidence>
<name>A0A4Y2C2U6_ARAVE</name>
<dbReference type="PROSITE" id="PS50157">
    <property type="entry name" value="ZINC_FINGER_C2H2_2"/>
    <property type="match status" value="3"/>
</dbReference>
<evidence type="ECO:0000256" key="5">
    <source>
        <dbReference type="ARBA" id="ARBA00022833"/>
    </source>
</evidence>
<proteinExistence type="predicted"/>
<evidence type="ECO:0000256" key="1">
    <source>
        <dbReference type="ARBA" id="ARBA00004123"/>
    </source>
</evidence>
<reference evidence="10 11" key="1">
    <citation type="journal article" date="2019" name="Sci. Rep.">
        <title>Orb-weaving spider Araneus ventricosus genome elucidates the spidroin gene catalogue.</title>
        <authorList>
            <person name="Kono N."/>
            <person name="Nakamura H."/>
            <person name="Ohtoshi R."/>
            <person name="Moran D.A.P."/>
            <person name="Shinohara A."/>
            <person name="Yoshida Y."/>
            <person name="Fujiwara M."/>
            <person name="Mori M."/>
            <person name="Tomita M."/>
            <person name="Arakawa K."/>
        </authorList>
    </citation>
    <scope>NUCLEOTIDE SEQUENCE [LARGE SCALE GENOMIC DNA]</scope>
</reference>
<evidence type="ECO:0000256" key="2">
    <source>
        <dbReference type="ARBA" id="ARBA00022723"/>
    </source>
</evidence>
<dbReference type="Gene3D" id="3.30.160.60">
    <property type="entry name" value="Classic Zinc Finger"/>
    <property type="match status" value="3"/>
</dbReference>
<dbReference type="Proteomes" id="UP000499080">
    <property type="component" value="Unassembled WGS sequence"/>
</dbReference>
<keyword evidence="3" id="KW-0677">Repeat</keyword>
<evidence type="ECO:0000259" key="9">
    <source>
        <dbReference type="PROSITE" id="PS50157"/>
    </source>
</evidence>
<evidence type="ECO:0000313" key="10">
    <source>
        <dbReference type="EMBL" id="GBL98423.1"/>
    </source>
</evidence>
<dbReference type="PANTHER" id="PTHR23235">
    <property type="entry name" value="KRUEPPEL-LIKE TRANSCRIPTION FACTOR"/>
    <property type="match status" value="1"/>
</dbReference>
<keyword evidence="7" id="KW-0539">Nucleus</keyword>
<dbReference type="InterPro" id="IPR036236">
    <property type="entry name" value="Znf_C2H2_sf"/>
</dbReference>
<dbReference type="SUPFAM" id="SSF57667">
    <property type="entry name" value="beta-beta-alpha zinc fingers"/>
    <property type="match status" value="2"/>
</dbReference>
<dbReference type="FunFam" id="3.30.160.60:FF:001450">
    <property type="entry name" value="zinc finger protein 774"/>
    <property type="match status" value="1"/>
</dbReference>
<keyword evidence="4 8" id="KW-0863">Zinc-finger</keyword>
<feature type="domain" description="C2H2-type" evidence="9">
    <location>
        <begin position="92"/>
        <end position="119"/>
    </location>
</feature>
<dbReference type="GO" id="GO:0008270">
    <property type="term" value="F:zinc ion binding"/>
    <property type="evidence" value="ECO:0007669"/>
    <property type="project" value="UniProtKB-KW"/>
</dbReference>
<evidence type="ECO:0000256" key="3">
    <source>
        <dbReference type="ARBA" id="ARBA00022737"/>
    </source>
</evidence>
<protein>
    <submittedName>
        <fullName evidence="10">Zinc finger protein 860</fullName>
    </submittedName>
</protein>
<dbReference type="PROSITE" id="PS00028">
    <property type="entry name" value="ZINC_FINGER_C2H2_1"/>
    <property type="match status" value="3"/>
</dbReference>
<dbReference type="SMART" id="SM00355">
    <property type="entry name" value="ZnF_C2H2"/>
    <property type="match status" value="3"/>
</dbReference>
<dbReference type="FunFam" id="3.30.160.60:FF:000446">
    <property type="entry name" value="Zinc finger protein"/>
    <property type="match status" value="1"/>
</dbReference>
<gene>
    <name evidence="10" type="primary">ZNF860_0</name>
    <name evidence="10" type="ORF">AVEN_262414_1</name>
</gene>
<dbReference type="OrthoDB" id="6437202at2759"/>
<dbReference type="GO" id="GO:0000981">
    <property type="term" value="F:DNA-binding transcription factor activity, RNA polymerase II-specific"/>
    <property type="evidence" value="ECO:0007669"/>
    <property type="project" value="TreeGrafter"/>
</dbReference>
<dbReference type="PANTHER" id="PTHR23235:SF142">
    <property type="entry name" value="ZINC FINGER PROTEIN 384"/>
    <property type="match status" value="1"/>
</dbReference>
<dbReference type="FunFam" id="3.30.160.60:FF:000688">
    <property type="entry name" value="zinc finger protein 197 isoform X1"/>
    <property type="match status" value="1"/>
</dbReference>
<dbReference type="InterPro" id="IPR013087">
    <property type="entry name" value="Znf_C2H2_type"/>
</dbReference>
<keyword evidence="5" id="KW-0862">Zinc</keyword>
<organism evidence="10 11">
    <name type="scientific">Araneus ventricosus</name>
    <name type="common">Orbweaver spider</name>
    <name type="synonym">Epeira ventricosa</name>
    <dbReference type="NCBI Taxonomy" id="182803"/>
    <lineage>
        <taxon>Eukaryota</taxon>
        <taxon>Metazoa</taxon>
        <taxon>Ecdysozoa</taxon>
        <taxon>Arthropoda</taxon>
        <taxon>Chelicerata</taxon>
        <taxon>Arachnida</taxon>
        <taxon>Araneae</taxon>
        <taxon>Araneomorphae</taxon>
        <taxon>Entelegynae</taxon>
        <taxon>Araneoidea</taxon>
        <taxon>Araneidae</taxon>
        <taxon>Araneus</taxon>
    </lineage>
</organism>
<dbReference type="GO" id="GO:0000978">
    <property type="term" value="F:RNA polymerase II cis-regulatory region sequence-specific DNA binding"/>
    <property type="evidence" value="ECO:0007669"/>
    <property type="project" value="TreeGrafter"/>
</dbReference>
<dbReference type="Pfam" id="PF13465">
    <property type="entry name" value="zf-H2C2_2"/>
    <property type="match status" value="1"/>
</dbReference>
<feature type="domain" description="C2H2-type" evidence="9">
    <location>
        <begin position="120"/>
        <end position="146"/>
    </location>
</feature>
<dbReference type="AlphaFoldDB" id="A0A4Y2C2U6"/>
<feature type="domain" description="C2H2-type" evidence="9">
    <location>
        <begin position="64"/>
        <end position="91"/>
    </location>
</feature>
<sequence length="146" mass="16792">MSENNNEEAEHQRTSEVASKGCDNRSIVLTDNAVSLASMSDADPITFPSHMNFEAQWRPEYGNFMCTKCGKSFSLKDNLVVHYRTHTGEKPFPCDRCDKSFSRKCNLDRHSRTHTGERPYKCPMCEKAFKTISNRNDHCKNVHNKK</sequence>
<dbReference type="GO" id="GO:0005634">
    <property type="term" value="C:nucleus"/>
    <property type="evidence" value="ECO:0007669"/>
    <property type="project" value="UniProtKB-SubCell"/>
</dbReference>
<evidence type="ECO:0000256" key="7">
    <source>
        <dbReference type="ARBA" id="ARBA00023242"/>
    </source>
</evidence>
<keyword evidence="2" id="KW-0479">Metal-binding</keyword>
<evidence type="ECO:0000313" key="11">
    <source>
        <dbReference type="Proteomes" id="UP000499080"/>
    </source>
</evidence>
<keyword evidence="6" id="KW-0238">DNA-binding</keyword>
<comment type="subcellular location">
    <subcellularLocation>
        <location evidence="1">Nucleus</location>
    </subcellularLocation>
</comment>
<evidence type="ECO:0000256" key="4">
    <source>
        <dbReference type="ARBA" id="ARBA00022771"/>
    </source>
</evidence>
<accession>A0A4Y2C2U6</accession>